<feature type="domain" description="Cytochrome c7-like" evidence="3">
    <location>
        <begin position="96"/>
        <end position="161"/>
    </location>
</feature>
<dbReference type="InterPro" id="IPR029467">
    <property type="entry name" value="Cyt_c7-like"/>
</dbReference>
<evidence type="ECO:0000256" key="1">
    <source>
        <dbReference type="SAM" id="MobiDB-lite"/>
    </source>
</evidence>
<sequence length="271" mass="29326">MRVADERGVKERERGTSYAAFRARSVLGERGIWMIPKASPPASRVRRTGHAGILILVTAVITMASAAGRAEGSRPIPLKLPAGIVYDKISGPDSAVVFRHTTHVDYESGRCTGCHPKLYRILNPVRRIEHAEMETGGSCGACHDGTHAFDVRSKASCGACHVGRKSESILNAESEAMRSSAAFRGPDPYTYPTGRTSPGPVTFKHTTHTGASMKCNTCHSRLFEMKARPPRDDEWMHGKTRCGGCHDGKGAFAVDDQKLCGKCHAEGRAKP</sequence>
<organism evidence="4 5">
    <name type="scientific">Eiseniibacteriota bacterium</name>
    <dbReference type="NCBI Taxonomy" id="2212470"/>
    <lineage>
        <taxon>Bacteria</taxon>
        <taxon>Candidatus Eiseniibacteriota</taxon>
    </lineage>
</organism>
<evidence type="ECO:0000313" key="4">
    <source>
        <dbReference type="EMBL" id="MBI5168128.1"/>
    </source>
</evidence>
<keyword evidence="2" id="KW-1133">Transmembrane helix</keyword>
<dbReference type="AlphaFoldDB" id="A0A933SCW3"/>
<protein>
    <recommendedName>
        <fullName evidence="3">Cytochrome c7-like domain-containing protein</fullName>
    </recommendedName>
</protein>
<feature type="region of interest" description="Disordered" evidence="1">
    <location>
        <begin position="182"/>
        <end position="201"/>
    </location>
</feature>
<reference evidence="4" key="1">
    <citation type="submission" date="2020-07" db="EMBL/GenBank/DDBJ databases">
        <title>Huge and variable diversity of episymbiotic CPR bacteria and DPANN archaea in groundwater ecosystems.</title>
        <authorList>
            <person name="He C.Y."/>
            <person name="Keren R."/>
            <person name="Whittaker M."/>
            <person name="Farag I.F."/>
            <person name="Doudna J."/>
            <person name="Cate J.H.D."/>
            <person name="Banfield J.F."/>
        </authorList>
    </citation>
    <scope>NUCLEOTIDE SEQUENCE</scope>
    <source>
        <strain evidence="4">NC_groundwater_1813_Pr3_B-0.1um_71_17</strain>
    </source>
</reference>
<evidence type="ECO:0000313" key="5">
    <source>
        <dbReference type="Proteomes" id="UP000696931"/>
    </source>
</evidence>
<evidence type="ECO:0000259" key="3">
    <source>
        <dbReference type="Pfam" id="PF14522"/>
    </source>
</evidence>
<dbReference type="CDD" id="cd08168">
    <property type="entry name" value="Cytochrom_C3"/>
    <property type="match status" value="1"/>
</dbReference>
<dbReference type="PANTHER" id="PTHR39425">
    <property type="entry name" value="LIPOPROTEIN CYTOCHROME C"/>
    <property type="match status" value="1"/>
</dbReference>
<dbReference type="InterPro" id="IPR026352">
    <property type="entry name" value="Nanowire_3heme"/>
</dbReference>
<dbReference type="EMBL" id="JACRIW010000012">
    <property type="protein sequence ID" value="MBI5168128.1"/>
    <property type="molecule type" value="Genomic_DNA"/>
</dbReference>
<proteinExistence type="predicted"/>
<feature type="transmembrane region" description="Helical" evidence="2">
    <location>
        <begin position="51"/>
        <end position="70"/>
    </location>
</feature>
<dbReference type="SUPFAM" id="SSF48695">
    <property type="entry name" value="Multiheme cytochromes"/>
    <property type="match status" value="1"/>
</dbReference>
<dbReference type="InterPro" id="IPR036280">
    <property type="entry name" value="Multihaem_cyt_sf"/>
</dbReference>
<dbReference type="Gene3D" id="3.90.10.10">
    <property type="entry name" value="Cytochrome C3"/>
    <property type="match status" value="2"/>
</dbReference>
<gene>
    <name evidence="4" type="ORF">HZA61_01430</name>
</gene>
<accession>A0A933SCW3</accession>
<dbReference type="NCBIfam" id="TIGR04257">
    <property type="entry name" value="nanowire_3heme"/>
    <property type="match status" value="2"/>
</dbReference>
<feature type="domain" description="Cytochrome c7-like" evidence="3">
    <location>
        <begin position="201"/>
        <end position="264"/>
    </location>
</feature>
<comment type="caution">
    <text evidence="4">The sequence shown here is derived from an EMBL/GenBank/DDBJ whole genome shotgun (WGS) entry which is preliminary data.</text>
</comment>
<dbReference type="Pfam" id="PF14522">
    <property type="entry name" value="Cytochrome_C7"/>
    <property type="match status" value="2"/>
</dbReference>
<dbReference type="PANTHER" id="PTHR39425:SF1">
    <property type="entry name" value="CYTOCHROME C7-LIKE DOMAIN-CONTAINING PROTEIN"/>
    <property type="match status" value="1"/>
</dbReference>
<name>A0A933SCW3_UNCEI</name>
<keyword evidence="2" id="KW-0472">Membrane</keyword>
<evidence type="ECO:0000256" key="2">
    <source>
        <dbReference type="SAM" id="Phobius"/>
    </source>
</evidence>
<dbReference type="Proteomes" id="UP000696931">
    <property type="component" value="Unassembled WGS sequence"/>
</dbReference>
<keyword evidence="2" id="KW-0812">Transmembrane</keyword>